<feature type="domain" description="Peptidase M1 membrane alanine aminopeptidase" evidence="3">
    <location>
        <begin position="71"/>
        <end position="269"/>
    </location>
</feature>
<reference evidence="4 5" key="1">
    <citation type="submission" date="2017-06" db="EMBL/GenBank/DDBJ databases">
        <title>Raineya orbicola gen. nov., sp. nov. a slightly thermophilic bacterium of the phylum Bacteroidetes and the description of Raineyaceae fam. nov.</title>
        <authorList>
            <person name="Albuquerque L."/>
            <person name="Polonia A.R.M."/>
            <person name="Barroso C."/>
            <person name="Froufe H.J.C."/>
            <person name="Lage O."/>
            <person name="Lobo-Da-Cunha A."/>
            <person name="Egas C."/>
            <person name="Da Costa M.S."/>
        </authorList>
    </citation>
    <scope>NUCLEOTIDE SEQUENCE [LARGE SCALE GENOMIC DNA]</scope>
    <source>
        <strain evidence="4 5">SPSPC-11</strain>
    </source>
</reference>
<dbReference type="Gene3D" id="1.10.390.10">
    <property type="entry name" value="Neutral Protease Domain 2"/>
    <property type="match status" value="1"/>
</dbReference>
<dbReference type="EMBL" id="NKXO01000062">
    <property type="protein sequence ID" value="PKQ65208.1"/>
    <property type="molecule type" value="Genomic_DNA"/>
</dbReference>
<dbReference type="GO" id="GO:0008237">
    <property type="term" value="F:metallopeptidase activity"/>
    <property type="evidence" value="ECO:0007669"/>
    <property type="project" value="InterPro"/>
</dbReference>
<evidence type="ECO:0000313" key="4">
    <source>
        <dbReference type="EMBL" id="PKQ65208.1"/>
    </source>
</evidence>
<keyword evidence="5" id="KW-1185">Reference proteome</keyword>
<keyword evidence="2" id="KW-0862">Zinc</keyword>
<feature type="binding site" evidence="2">
    <location>
        <position position="138"/>
    </location>
    <ligand>
        <name>Zn(2+)</name>
        <dbReference type="ChEBI" id="CHEBI:29105"/>
        <note>catalytic</note>
    </ligand>
</feature>
<dbReference type="SUPFAM" id="SSF55486">
    <property type="entry name" value="Metalloproteases ('zincins'), catalytic domain"/>
    <property type="match status" value="1"/>
</dbReference>
<dbReference type="PANTHER" id="PTHR45726:SF3">
    <property type="entry name" value="LEUKOTRIENE A-4 HYDROLASE"/>
    <property type="match status" value="1"/>
</dbReference>
<dbReference type="PANTHER" id="PTHR45726">
    <property type="entry name" value="LEUKOTRIENE A-4 HYDROLASE"/>
    <property type="match status" value="1"/>
</dbReference>
<comment type="cofactor">
    <cofactor evidence="2">
        <name>Zn(2+)</name>
        <dbReference type="ChEBI" id="CHEBI:29105"/>
    </cofactor>
    <text evidence="2">Binds 1 zinc ion per subunit.</text>
</comment>
<gene>
    <name evidence="4" type="ORF">Rain11_2568</name>
</gene>
<dbReference type="RefSeq" id="WP_165778147.1">
    <property type="nucleotide sequence ID" value="NZ_NKXO01000062.1"/>
</dbReference>
<dbReference type="Proteomes" id="UP000233387">
    <property type="component" value="Unassembled WGS sequence"/>
</dbReference>
<dbReference type="InterPro" id="IPR014782">
    <property type="entry name" value="Peptidase_M1_dom"/>
</dbReference>
<evidence type="ECO:0000256" key="2">
    <source>
        <dbReference type="PIRSR" id="PIRSR634015-3"/>
    </source>
</evidence>
<feature type="binding site" evidence="2">
    <location>
        <position position="134"/>
    </location>
    <ligand>
        <name>Zn(2+)</name>
        <dbReference type="ChEBI" id="CHEBI:29105"/>
        <note>catalytic</note>
    </ligand>
</feature>
<proteinExistence type="predicted"/>
<sequence>MEKTEVSHKQGYKISHWFVQNPINLYNITFYLGDYRKRIGYYINEKNEKKPVEFYFLSYPAQDSTIKKFFMNNALHFLAFCEKNFGEYAFWNDKFAIVESPYAGMEHQGCLAVRSMNKDYWRFSKYGLPYVLIHEMAHEWWGNAVSASDMGDMWLHEGFATYSQYLFIEYLFGKKAYQSAIDSLLQDTSKPILEQRGVYAADKVFGDLVIYNGGAYFLHKLRLAINDDKAFYDILRTFYERFKKKNVLTEDFLAVVNEKTKKNWKDFFEKNLGRKLLN</sequence>
<protein>
    <submittedName>
        <fullName evidence="4">Peptidase family M1</fullName>
    </submittedName>
</protein>
<dbReference type="AlphaFoldDB" id="A0A2N3I4H7"/>
<organism evidence="4 5">
    <name type="scientific">Raineya orbicola</name>
    <dbReference type="NCBI Taxonomy" id="2016530"/>
    <lineage>
        <taxon>Bacteria</taxon>
        <taxon>Pseudomonadati</taxon>
        <taxon>Bacteroidota</taxon>
        <taxon>Cytophagia</taxon>
        <taxon>Cytophagales</taxon>
        <taxon>Raineyaceae</taxon>
        <taxon>Raineya</taxon>
    </lineage>
</organism>
<feature type="active site" description="Proton donor" evidence="1">
    <location>
        <position position="211"/>
    </location>
</feature>
<feature type="active site" description="Proton acceptor" evidence="1">
    <location>
        <position position="135"/>
    </location>
</feature>
<feature type="binding site" evidence="2">
    <location>
        <position position="157"/>
    </location>
    <ligand>
        <name>Zn(2+)</name>
        <dbReference type="ChEBI" id="CHEBI:29105"/>
        <note>catalytic</note>
    </ligand>
</feature>
<comment type="caution">
    <text evidence="4">The sequence shown here is derived from an EMBL/GenBank/DDBJ whole genome shotgun (WGS) entry which is preliminary data.</text>
</comment>
<dbReference type="InterPro" id="IPR034015">
    <property type="entry name" value="M1_LTA4H"/>
</dbReference>
<dbReference type="GO" id="GO:0008270">
    <property type="term" value="F:zinc ion binding"/>
    <property type="evidence" value="ECO:0007669"/>
    <property type="project" value="InterPro"/>
</dbReference>
<name>A0A2N3I4H7_9BACT</name>
<dbReference type="InterPro" id="IPR027268">
    <property type="entry name" value="Peptidase_M4/M1_CTD_sf"/>
</dbReference>
<evidence type="ECO:0000259" key="3">
    <source>
        <dbReference type="Pfam" id="PF01433"/>
    </source>
</evidence>
<keyword evidence="2" id="KW-0479">Metal-binding</keyword>
<accession>A0A2N3I4H7</accession>
<evidence type="ECO:0000313" key="5">
    <source>
        <dbReference type="Proteomes" id="UP000233387"/>
    </source>
</evidence>
<evidence type="ECO:0000256" key="1">
    <source>
        <dbReference type="PIRSR" id="PIRSR634015-1"/>
    </source>
</evidence>
<dbReference type="Pfam" id="PF01433">
    <property type="entry name" value="Peptidase_M1"/>
    <property type="match status" value="1"/>
</dbReference>